<dbReference type="AlphaFoldDB" id="A0A918D0G6"/>
<accession>A0A918D0G6</accession>
<proteinExistence type="predicted"/>
<name>A0A918D0G6_9BACI</name>
<dbReference type="GO" id="GO:0006397">
    <property type="term" value="P:mRNA processing"/>
    <property type="evidence" value="ECO:0007669"/>
    <property type="project" value="InterPro"/>
</dbReference>
<organism evidence="2 3">
    <name type="scientific">Oceanobacillus indicireducens</name>
    <dbReference type="NCBI Taxonomy" id="1004261"/>
    <lineage>
        <taxon>Bacteria</taxon>
        <taxon>Bacillati</taxon>
        <taxon>Bacillota</taxon>
        <taxon>Bacilli</taxon>
        <taxon>Bacillales</taxon>
        <taxon>Bacillaceae</taxon>
        <taxon>Oceanobacillus</taxon>
    </lineage>
</organism>
<dbReference type="Pfam" id="PF01348">
    <property type="entry name" value="Intron_maturas2"/>
    <property type="match status" value="1"/>
</dbReference>
<comment type="caution">
    <text evidence="2">The sequence shown here is derived from an EMBL/GenBank/DDBJ whole genome shotgun (WGS) entry which is preliminary data.</text>
</comment>
<sequence length="627" mass="73243">MATNPFHQLDVIRKASQKGNIITDCYRLMYNKELWIKAYAKLYPNPGNLTKGTSNETIDGFSLHKIDNIIEQLKAGTFRFAPVRRVYIPKSNGKKRPLGVPKFKDKMVQEVMRMILENVFEPVFSDNSHGFREGRSCHTALSQIKNTWKGLTWCIEGDIKGFFDHIDHTVLLKLISKKINDHRFLLLLHNALTSGVMKNWTYNKTYSGTPQGGIISPILANILLHEFDLFMERQMKAFDKGKNRARNEEYIKVRSKISTLTRKITRLDERNGHSHWQGREELVLNIQELKAKQLEVPSIDPMDQNYQRMKYVRYADDFVIGIAGSKQSALKMKETIRSFLEQELHLELSDEKTLITHLENPIPFIGYEFRRWNEVKVKRVLYKNQKHPLKKRTLSGAIKLEIPEKKIKEFAIENGYGNLDTFKIIHRAKLINNSEMEILHTYNAELRGIANFYKLANNYHHLDKLFYLAESSFIKTIANKRRSTSRKVAYSMRTHKQGVLCLVRKDKHGNEKLHQFVKLKDLPKHKGAIKADTPDIDILVNTMKYSGRTEFEQRLLANKCEACGTTEGQMEVHHVRKLKDLKKKKHLTYLDKKMIERNRKTIVLCYKCHHDHHEQQIPISQLASRIR</sequence>
<reference evidence="2" key="2">
    <citation type="submission" date="2020-09" db="EMBL/GenBank/DDBJ databases">
        <authorList>
            <person name="Sun Q."/>
            <person name="Ohkuma M."/>
        </authorList>
    </citation>
    <scope>NUCLEOTIDE SEQUENCE</scope>
    <source>
        <strain evidence="2">JCM 17251</strain>
    </source>
</reference>
<evidence type="ECO:0000259" key="1">
    <source>
        <dbReference type="PROSITE" id="PS50878"/>
    </source>
</evidence>
<dbReference type="PANTHER" id="PTHR34047">
    <property type="entry name" value="NUCLEAR INTRON MATURASE 1, MITOCHONDRIAL-RELATED"/>
    <property type="match status" value="1"/>
</dbReference>
<dbReference type="InterPro" id="IPR003615">
    <property type="entry name" value="HNH_nuc"/>
</dbReference>
<dbReference type="CDD" id="cd01651">
    <property type="entry name" value="RT_G2_intron"/>
    <property type="match status" value="1"/>
</dbReference>
<dbReference type="InterPro" id="IPR051083">
    <property type="entry name" value="GrpII_Intron_Splice-Mob/Def"/>
</dbReference>
<evidence type="ECO:0000313" key="2">
    <source>
        <dbReference type="EMBL" id="GGN55385.1"/>
    </source>
</evidence>
<dbReference type="SUPFAM" id="SSF56672">
    <property type="entry name" value="DNA/RNA polymerases"/>
    <property type="match status" value="1"/>
</dbReference>
<dbReference type="RefSeq" id="WP_188856597.1">
    <property type="nucleotide sequence ID" value="NZ_BMOS01000007.1"/>
</dbReference>
<keyword evidence="3" id="KW-1185">Reference proteome</keyword>
<dbReference type="Pfam" id="PF00078">
    <property type="entry name" value="RVT_1"/>
    <property type="match status" value="1"/>
</dbReference>
<dbReference type="InterPro" id="IPR043502">
    <property type="entry name" value="DNA/RNA_pol_sf"/>
</dbReference>
<reference evidence="2" key="1">
    <citation type="journal article" date="2014" name="Int. J. Syst. Evol. Microbiol.">
        <title>Complete genome sequence of Corynebacterium casei LMG S-19264T (=DSM 44701T), isolated from a smear-ripened cheese.</title>
        <authorList>
            <consortium name="US DOE Joint Genome Institute (JGI-PGF)"/>
            <person name="Walter F."/>
            <person name="Albersmeier A."/>
            <person name="Kalinowski J."/>
            <person name="Ruckert C."/>
        </authorList>
    </citation>
    <scope>NUCLEOTIDE SEQUENCE</scope>
    <source>
        <strain evidence="2">JCM 17251</strain>
    </source>
</reference>
<gene>
    <name evidence="2" type="ORF">GCM10007971_14110</name>
</gene>
<dbReference type="PROSITE" id="PS50878">
    <property type="entry name" value="RT_POL"/>
    <property type="match status" value="1"/>
</dbReference>
<dbReference type="Pfam" id="PF21368">
    <property type="entry name" value="AI2M-like_HNH"/>
    <property type="match status" value="1"/>
</dbReference>
<dbReference type="InterPro" id="IPR049030">
    <property type="entry name" value="AI2M-like_HNH"/>
</dbReference>
<dbReference type="SMART" id="SM00507">
    <property type="entry name" value="HNHc"/>
    <property type="match status" value="1"/>
</dbReference>
<protein>
    <submittedName>
        <fullName evidence="2">Maturase</fullName>
    </submittedName>
</protein>
<feature type="domain" description="Reverse transcriptase" evidence="1">
    <location>
        <begin position="69"/>
        <end position="369"/>
    </location>
</feature>
<dbReference type="Proteomes" id="UP000624041">
    <property type="component" value="Unassembled WGS sequence"/>
</dbReference>
<evidence type="ECO:0000313" key="3">
    <source>
        <dbReference type="Proteomes" id="UP000624041"/>
    </source>
</evidence>
<dbReference type="PANTHER" id="PTHR34047:SF8">
    <property type="entry name" value="PROTEIN YKFC"/>
    <property type="match status" value="1"/>
</dbReference>
<dbReference type="EMBL" id="BMOS01000007">
    <property type="protein sequence ID" value="GGN55385.1"/>
    <property type="molecule type" value="Genomic_DNA"/>
</dbReference>
<dbReference type="InterPro" id="IPR000477">
    <property type="entry name" value="RT_dom"/>
</dbReference>
<dbReference type="InterPro" id="IPR024937">
    <property type="entry name" value="Domain_X"/>
</dbReference>